<accession>A0A9R1WXY6</accession>
<protein>
    <submittedName>
        <fullName evidence="1">Uncharacterized protein</fullName>
    </submittedName>
</protein>
<organism evidence="1 2">
    <name type="scientific">Lactuca sativa</name>
    <name type="common">Garden lettuce</name>
    <dbReference type="NCBI Taxonomy" id="4236"/>
    <lineage>
        <taxon>Eukaryota</taxon>
        <taxon>Viridiplantae</taxon>
        <taxon>Streptophyta</taxon>
        <taxon>Embryophyta</taxon>
        <taxon>Tracheophyta</taxon>
        <taxon>Spermatophyta</taxon>
        <taxon>Magnoliopsida</taxon>
        <taxon>eudicotyledons</taxon>
        <taxon>Gunneridae</taxon>
        <taxon>Pentapetalae</taxon>
        <taxon>asterids</taxon>
        <taxon>campanulids</taxon>
        <taxon>Asterales</taxon>
        <taxon>Asteraceae</taxon>
        <taxon>Cichorioideae</taxon>
        <taxon>Cichorieae</taxon>
        <taxon>Lactucinae</taxon>
        <taxon>Lactuca</taxon>
    </lineage>
</organism>
<comment type="caution">
    <text evidence="1">The sequence shown here is derived from an EMBL/GenBank/DDBJ whole genome shotgun (WGS) entry which is preliminary data.</text>
</comment>
<dbReference type="AlphaFoldDB" id="A0A9R1WXY6"/>
<reference evidence="1 2" key="1">
    <citation type="journal article" date="2017" name="Nat. Commun.">
        <title>Genome assembly with in vitro proximity ligation data and whole-genome triplication in lettuce.</title>
        <authorList>
            <person name="Reyes-Chin-Wo S."/>
            <person name="Wang Z."/>
            <person name="Yang X."/>
            <person name="Kozik A."/>
            <person name="Arikit S."/>
            <person name="Song C."/>
            <person name="Xia L."/>
            <person name="Froenicke L."/>
            <person name="Lavelle D.O."/>
            <person name="Truco M.J."/>
            <person name="Xia R."/>
            <person name="Zhu S."/>
            <person name="Xu C."/>
            <person name="Xu H."/>
            <person name="Xu X."/>
            <person name="Cox K."/>
            <person name="Korf I."/>
            <person name="Meyers B.C."/>
            <person name="Michelmore R.W."/>
        </authorList>
    </citation>
    <scope>NUCLEOTIDE SEQUENCE [LARGE SCALE GENOMIC DNA]</scope>
    <source>
        <strain evidence="2">cv. Salinas</strain>
        <tissue evidence="1">Seedlings</tissue>
    </source>
</reference>
<name>A0A9R1WXY6_LACSA</name>
<sequence>MTTLCIYKGKHYFYFMTGSSSCFPKLVENMKPKFLYVPLFYHHVEGPNYLSNKLQLICWSCYPANSIASFQPMKLVALRLHRRLQEQL</sequence>
<keyword evidence="2" id="KW-1185">Reference proteome</keyword>
<evidence type="ECO:0000313" key="2">
    <source>
        <dbReference type="Proteomes" id="UP000235145"/>
    </source>
</evidence>
<gene>
    <name evidence="1" type="ORF">LSAT_V11C800409090</name>
</gene>
<evidence type="ECO:0000313" key="1">
    <source>
        <dbReference type="EMBL" id="KAJ0191299.1"/>
    </source>
</evidence>
<dbReference type="Proteomes" id="UP000235145">
    <property type="component" value="Unassembled WGS sequence"/>
</dbReference>
<dbReference type="EMBL" id="NBSK02000008">
    <property type="protein sequence ID" value="KAJ0191299.1"/>
    <property type="molecule type" value="Genomic_DNA"/>
</dbReference>
<proteinExistence type="predicted"/>